<dbReference type="InterPro" id="IPR037053">
    <property type="entry name" value="Phage_tail_collar_dom_sf"/>
</dbReference>
<feature type="signal peptide" evidence="1">
    <location>
        <begin position="1"/>
        <end position="22"/>
    </location>
</feature>
<feature type="domain" description="Phage tail collar" evidence="2">
    <location>
        <begin position="344"/>
        <end position="399"/>
    </location>
</feature>
<dbReference type="Gene3D" id="3.90.1340.10">
    <property type="entry name" value="Phage tail collar domain"/>
    <property type="match status" value="3"/>
</dbReference>
<dbReference type="RefSeq" id="WP_380890883.1">
    <property type="nucleotide sequence ID" value="NZ_JBHUDY010000002.1"/>
</dbReference>
<dbReference type="Proteomes" id="UP001597115">
    <property type="component" value="Unassembled WGS sequence"/>
</dbReference>
<accession>A0ABW4I783</accession>
<feature type="chain" id="PRO_5046912344" evidence="1">
    <location>
        <begin position="23"/>
        <end position="467"/>
    </location>
</feature>
<evidence type="ECO:0000313" key="4">
    <source>
        <dbReference type="EMBL" id="MFD1613117.1"/>
    </source>
</evidence>
<proteinExistence type="predicted"/>
<dbReference type="InterPro" id="IPR013424">
    <property type="entry name" value="Ice-binding_C"/>
</dbReference>
<evidence type="ECO:0000259" key="3">
    <source>
        <dbReference type="Pfam" id="PF07589"/>
    </source>
</evidence>
<dbReference type="InterPro" id="IPR011083">
    <property type="entry name" value="Phage_tail_collar_dom"/>
</dbReference>
<comment type="caution">
    <text evidence="4">The sequence shown here is derived from an EMBL/GenBank/DDBJ whole genome shotgun (WGS) entry which is preliminary data.</text>
</comment>
<gene>
    <name evidence="4" type="ORF">ACFSCW_15025</name>
</gene>
<dbReference type="NCBIfam" id="NF035944">
    <property type="entry name" value="PEPxxWA-CTERM"/>
    <property type="match status" value="1"/>
</dbReference>
<dbReference type="Pfam" id="PF07589">
    <property type="entry name" value="PEP-CTERM"/>
    <property type="match status" value="1"/>
</dbReference>
<organism evidence="4 5">
    <name type="scientific">Sphingomonas tabacisoli</name>
    <dbReference type="NCBI Taxonomy" id="2249466"/>
    <lineage>
        <taxon>Bacteria</taxon>
        <taxon>Pseudomonadati</taxon>
        <taxon>Pseudomonadota</taxon>
        <taxon>Alphaproteobacteria</taxon>
        <taxon>Sphingomonadales</taxon>
        <taxon>Sphingomonadaceae</taxon>
        <taxon>Sphingomonas</taxon>
    </lineage>
</organism>
<protein>
    <submittedName>
        <fullName evidence="4">Tail fiber protein</fullName>
    </submittedName>
</protein>
<feature type="domain" description="Phage tail collar" evidence="2">
    <location>
        <begin position="73"/>
        <end position="127"/>
    </location>
</feature>
<keyword evidence="1" id="KW-0732">Signal</keyword>
<feature type="domain" description="Phage tail collar" evidence="2">
    <location>
        <begin position="207"/>
        <end position="262"/>
    </location>
</feature>
<dbReference type="EMBL" id="JBHUDY010000002">
    <property type="protein sequence ID" value="MFD1613117.1"/>
    <property type="molecule type" value="Genomic_DNA"/>
</dbReference>
<feature type="domain" description="Ice-binding protein C-terminal" evidence="3">
    <location>
        <begin position="439"/>
        <end position="462"/>
    </location>
</feature>
<dbReference type="Pfam" id="PF07484">
    <property type="entry name" value="Collar"/>
    <property type="match status" value="3"/>
</dbReference>
<evidence type="ECO:0000313" key="5">
    <source>
        <dbReference type="Proteomes" id="UP001597115"/>
    </source>
</evidence>
<dbReference type="NCBIfam" id="TIGR02595">
    <property type="entry name" value="PEP_CTERM"/>
    <property type="match status" value="1"/>
</dbReference>
<keyword evidence="5" id="KW-1185">Reference proteome</keyword>
<sequence length="467" mass="48178">MKTVLALFAAVTALAASVPAIAGETGPAGGGQPFNNQQPYQALTQTIQLQGIFPSRDVTQDQSTAAAYYIASMRSFAFGFAPHTYAQAQGQILSIQQNTALFSLLGTNYGGNGQTTFALPDLRGRTIIGTGQGNGLTNRVIGEQDGQNNVTLTVAQMPAHSHAIDVAPGQSGITGGSQPFDNMQPSLAMTYMIATGGIYQGGDPFIGQVNAFAGNFAPTGWLPADGRLVEIAKFDTLFNLIGTTYGGDGQTTFALPDLRGRAVVGAGGQYQVGDVFGSESTTITLSQLAAHDHDGGAIDVSPAGGGQPIDNRQPSLALNYYIALQGIFPSQDSGGPADNEPYLGEIVASAGTLTPNGYALAAGQLLSIAQNQALFALLGTTYGGDGRVTFALPDLRGRIVEGWGGSVLFGERGGSNTITLTEANLPIHTHSLPDVAPGVPEPATWAMMIAGFAMAGGAVRRRRVVIA</sequence>
<dbReference type="SUPFAM" id="SSF88874">
    <property type="entry name" value="Receptor-binding domain of short tail fibre protein gp12"/>
    <property type="match status" value="3"/>
</dbReference>
<reference evidence="5" key="1">
    <citation type="journal article" date="2019" name="Int. J. Syst. Evol. Microbiol.">
        <title>The Global Catalogue of Microorganisms (GCM) 10K type strain sequencing project: providing services to taxonomists for standard genome sequencing and annotation.</title>
        <authorList>
            <consortium name="The Broad Institute Genomics Platform"/>
            <consortium name="The Broad Institute Genome Sequencing Center for Infectious Disease"/>
            <person name="Wu L."/>
            <person name="Ma J."/>
        </authorList>
    </citation>
    <scope>NUCLEOTIDE SEQUENCE [LARGE SCALE GENOMIC DNA]</scope>
    <source>
        <strain evidence="5">CGMCC 1.16275</strain>
    </source>
</reference>
<evidence type="ECO:0000256" key="1">
    <source>
        <dbReference type="SAM" id="SignalP"/>
    </source>
</evidence>
<name>A0ABW4I783_9SPHN</name>
<evidence type="ECO:0000259" key="2">
    <source>
        <dbReference type="Pfam" id="PF07484"/>
    </source>
</evidence>